<dbReference type="Proteomes" id="UP000006038">
    <property type="component" value="Chromosome 3"/>
</dbReference>
<feature type="region of interest" description="Disordered" evidence="1">
    <location>
        <begin position="42"/>
        <end position="103"/>
    </location>
</feature>
<dbReference type="HOGENOM" id="CLU_184794_0_0_1"/>
<dbReference type="EnsemblPlants" id="OB03G10880.1">
    <property type="protein sequence ID" value="OB03G10880.1"/>
    <property type="gene ID" value="OB03G10880"/>
</dbReference>
<sequence>MRSWSVRLMLLLTLLGTELAGLCHGRIIPSLEVIQVHEEEAELPLPSPSPPSKGYGVLTMAEKAPPGDAPRRHYYSSRRVQEEDHGVSASKRVVPEGPNPLHN</sequence>
<keyword evidence="4" id="KW-1185">Reference proteome</keyword>
<evidence type="ECO:0000313" key="3">
    <source>
        <dbReference type="EnsemblPlants" id="OB03G10880.1"/>
    </source>
</evidence>
<evidence type="ECO:0000256" key="2">
    <source>
        <dbReference type="SAM" id="SignalP"/>
    </source>
</evidence>
<accession>J3LJ62</accession>
<organism evidence="3">
    <name type="scientific">Oryza brachyantha</name>
    <name type="common">malo sina</name>
    <dbReference type="NCBI Taxonomy" id="4533"/>
    <lineage>
        <taxon>Eukaryota</taxon>
        <taxon>Viridiplantae</taxon>
        <taxon>Streptophyta</taxon>
        <taxon>Embryophyta</taxon>
        <taxon>Tracheophyta</taxon>
        <taxon>Spermatophyta</taxon>
        <taxon>Magnoliopsida</taxon>
        <taxon>Liliopsida</taxon>
        <taxon>Poales</taxon>
        <taxon>Poaceae</taxon>
        <taxon>BOP clade</taxon>
        <taxon>Oryzoideae</taxon>
        <taxon>Oryzeae</taxon>
        <taxon>Oryzinae</taxon>
        <taxon>Oryza</taxon>
    </lineage>
</organism>
<keyword evidence="2" id="KW-0732">Signal</keyword>
<proteinExistence type="predicted"/>
<dbReference type="OMA" id="SSRRMMQ"/>
<dbReference type="AlphaFoldDB" id="J3LJ62"/>
<gene>
    <name evidence="3" type="primary">LOC121053854</name>
</gene>
<dbReference type="eggNOG" id="ENOG502R64H">
    <property type="taxonomic scope" value="Eukaryota"/>
</dbReference>
<reference evidence="3" key="2">
    <citation type="submission" date="2013-04" db="UniProtKB">
        <authorList>
            <consortium name="EnsemblPlants"/>
        </authorList>
    </citation>
    <scope>IDENTIFICATION</scope>
</reference>
<dbReference type="OrthoDB" id="663321at2759"/>
<dbReference type="Gramene" id="OB03G10880.1">
    <property type="protein sequence ID" value="OB03G10880.1"/>
    <property type="gene ID" value="OB03G10880"/>
</dbReference>
<dbReference type="GeneID" id="121053854"/>
<evidence type="ECO:0000313" key="4">
    <source>
        <dbReference type="Proteomes" id="UP000006038"/>
    </source>
</evidence>
<protein>
    <submittedName>
        <fullName evidence="3">Uncharacterized protein</fullName>
    </submittedName>
</protein>
<dbReference type="RefSeq" id="XP_040377899.1">
    <property type="nucleotide sequence ID" value="XM_040521965.1"/>
</dbReference>
<name>J3LJ62_ORYBR</name>
<evidence type="ECO:0000256" key="1">
    <source>
        <dbReference type="SAM" id="MobiDB-lite"/>
    </source>
</evidence>
<reference evidence="3" key="1">
    <citation type="journal article" date="2013" name="Nat. Commun.">
        <title>Whole-genome sequencing of Oryza brachyantha reveals mechanisms underlying Oryza genome evolution.</title>
        <authorList>
            <person name="Chen J."/>
            <person name="Huang Q."/>
            <person name="Gao D."/>
            <person name="Wang J."/>
            <person name="Lang Y."/>
            <person name="Liu T."/>
            <person name="Li B."/>
            <person name="Bai Z."/>
            <person name="Luis Goicoechea J."/>
            <person name="Liang C."/>
            <person name="Chen C."/>
            <person name="Zhang W."/>
            <person name="Sun S."/>
            <person name="Liao Y."/>
            <person name="Zhang X."/>
            <person name="Yang L."/>
            <person name="Song C."/>
            <person name="Wang M."/>
            <person name="Shi J."/>
            <person name="Liu G."/>
            <person name="Liu J."/>
            <person name="Zhou H."/>
            <person name="Zhou W."/>
            <person name="Yu Q."/>
            <person name="An N."/>
            <person name="Chen Y."/>
            <person name="Cai Q."/>
            <person name="Wang B."/>
            <person name="Liu B."/>
            <person name="Min J."/>
            <person name="Huang Y."/>
            <person name="Wu H."/>
            <person name="Li Z."/>
            <person name="Zhang Y."/>
            <person name="Yin Y."/>
            <person name="Song W."/>
            <person name="Jiang J."/>
            <person name="Jackson S.A."/>
            <person name="Wing R.A."/>
            <person name="Wang J."/>
            <person name="Chen M."/>
        </authorList>
    </citation>
    <scope>NUCLEOTIDE SEQUENCE [LARGE SCALE GENOMIC DNA]</scope>
    <source>
        <strain evidence="3">cv. IRGC 101232</strain>
    </source>
</reference>
<feature type="chain" id="PRO_5003772713" evidence="2">
    <location>
        <begin position="26"/>
        <end position="103"/>
    </location>
</feature>
<feature type="signal peptide" evidence="2">
    <location>
        <begin position="1"/>
        <end position="25"/>
    </location>
</feature>